<reference evidence="11" key="1">
    <citation type="journal article" date="2019" name="Int. J. Syst. Evol. Microbiol.">
        <title>The Global Catalogue of Microorganisms (GCM) 10K type strain sequencing project: providing services to taxonomists for standard genome sequencing and annotation.</title>
        <authorList>
            <consortium name="The Broad Institute Genomics Platform"/>
            <consortium name="The Broad Institute Genome Sequencing Center for Infectious Disease"/>
            <person name="Wu L."/>
            <person name="Ma J."/>
        </authorList>
    </citation>
    <scope>NUCLEOTIDE SEQUENCE [LARGE SCALE GENOMIC DNA]</scope>
    <source>
        <strain evidence="11">JCM 16928</strain>
    </source>
</reference>
<feature type="transmembrane region" description="Helical" evidence="8">
    <location>
        <begin position="132"/>
        <end position="160"/>
    </location>
</feature>
<name>A0ABP6VKA8_9ACTN</name>
<sequence length="686" mass="69917">MSLIQQALLGASTVAVSGAVGAAVSGPKLRAVVAGGSTAACGAGGLIAGIALLTGQTYSATAPGLLPLGTAAISGDALSGVFLALVGAVAVVAGLYSIGYTQPAPQTDHGPGSGASSRTVQATLPLFVAAMIWVPVAGNVTTFLVVWELMALTSLVLVLAEHQARQEVRTAGAWYASMTHAGFAAIVLGLLLFSARAGGDSFAALRSGAAGLPSWSRSLIFVLVFIGFGSKAGLVPLHVWLPRAHPEAPSHVSALMSAAMVKLGLYGILRVGFDLLGGGQRWWWVLVLATGAVSALYGVLQASVAVDLKRLLGYSTTENMGLVMMGVGAAGIFAVDGNRLLASLLLAAAVLHAINHAGFKTLLFLGAGSVLRSTGSRDLDSLGGLASRMPVTTALFGIGALAAAALPPGNGFVSEWLLLQGLIHSLPAAGSPSVLVAVTMPLAVGVVALTAGLGVATFVKAFGVGFLARPRSAAAERATESPAIMRAAMVFAAVGCAALAIAPAALGPSLNRVLTVLPTVHDGAPLQGGVTLRLNGISGSMSPLLILCGLLAAAFGAIAVLRYAGRGLPRRKALVWGCGGTRLDPRMEYTATSFAEPLTRVFDDVLAPEQDVNVTHYAESQYLIESVQYRQQVADRIETALYPPLLGVMARWGRLAGRLQNGSVHRYLAFGLVGLLTVLIVVGVTS</sequence>
<dbReference type="InterPro" id="IPR052175">
    <property type="entry name" value="ComplexI-like_HydComp"/>
</dbReference>
<evidence type="ECO:0000256" key="2">
    <source>
        <dbReference type="ARBA" id="ARBA00022475"/>
    </source>
</evidence>
<protein>
    <submittedName>
        <fullName evidence="10">Oxidoreductase</fullName>
    </submittedName>
</protein>
<keyword evidence="4 8" id="KW-1133">Transmembrane helix</keyword>
<evidence type="ECO:0000256" key="3">
    <source>
        <dbReference type="ARBA" id="ARBA00022692"/>
    </source>
</evidence>
<comment type="caution">
    <text evidence="10">The sequence shown here is derived from an EMBL/GenBank/DDBJ whole genome shotgun (WGS) entry which is preliminary data.</text>
</comment>
<feature type="transmembrane region" description="Helical" evidence="8">
    <location>
        <begin position="65"/>
        <end position="98"/>
    </location>
</feature>
<dbReference type="EMBL" id="BAABAA010000001">
    <property type="protein sequence ID" value="GAA3536638.1"/>
    <property type="molecule type" value="Genomic_DNA"/>
</dbReference>
<evidence type="ECO:0000256" key="5">
    <source>
        <dbReference type="ARBA" id="ARBA00023002"/>
    </source>
</evidence>
<feature type="transmembrane region" description="Helical" evidence="8">
    <location>
        <begin position="340"/>
        <end position="365"/>
    </location>
</feature>
<dbReference type="PANTHER" id="PTHR42682">
    <property type="entry name" value="HYDROGENASE-4 COMPONENT F"/>
    <property type="match status" value="1"/>
</dbReference>
<feature type="transmembrane region" description="Helical" evidence="8">
    <location>
        <begin position="312"/>
        <end position="334"/>
    </location>
</feature>
<gene>
    <name evidence="10" type="ORF">GCM10022235_00100</name>
</gene>
<evidence type="ECO:0000259" key="9">
    <source>
        <dbReference type="Pfam" id="PF00361"/>
    </source>
</evidence>
<keyword evidence="5" id="KW-0560">Oxidoreductase</keyword>
<accession>A0ABP6VKA8</accession>
<feature type="transmembrane region" description="Helical" evidence="8">
    <location>
        <begin position="544"/>
        <end position="564"/>
    </location>
</feature>
<evidence type="ECO:0000256" key="4">
    <source>
        <dbReference type="ARBA" id="ARBA00022989"/>
    </source>
</evidence>
<evidence type="ECO:0000313" key="11">
    <source>
        <dbReference type="Proteomes" id="UP001501222"/>
    </source>
</evidence>
<dbReference type="PRINTS" id="PR01437">
    <property type="entry name" value="NUOXDRDTASE4"/>
</dbReference>
<evidence type="ECO:0000256" key="7">
    <source>
        <dbReference type="RuleBase" id="RU000320"/>
    </source>
</evidence>
<dbReference type="RefSeq" id="WP_344835890.1">
    <property type="nucleotide sequence ID" value="NZ_BAABAA010000001.1"/>
</dbReference>
<keyword evidence="3 7" id="KW-0812">Transmembrane</keyword>
<organism evidence="10 11">
    <name type="scientific">Kribbella ginsengisoli</name>
    <dbReference type="NCBI Taxonomy" id="363865"/>
    <lineage>
        <taxon>Bacteria</taxon>
        <taxon>Bacillati</taxon>
        <taxon>Actinomycetota</taxon>
        <taxon>Actinomycetes</taxon>
        <taxon>Propionibacteriales</taxon>
        <taxon>Kribbellaceae</taxon>
        <taxon>Kribbella</taxon>
    </lineage>
</organism>
<proteinExistence type="predicted"/>
<evidence type="ECO:0000256" key="6">
    <source>
        <dbReference type="ARBA" id="ARBA00023136"/>
    </source>
</evidence>
<feature type="transmembrane region" description="Helical" evidence="8">
    <location>
        <begin position="252"/>
        <end position="269"/>
    </location>
</feature>
<evidence type="ECO:0000256" key="1">
    <source>
        <dbReference type="ARBA" id="ARBA00004651"/>
    </source>
</evidence>
<feature type="transmembrane region" description="Helical" evidence="8">
    <location>
        <begin position="483"/>
        <end position="506"/>
    </location>
</feature>
<keyword evidence="6 8" id="KW-0472">Membrane</keyword>
<feature type="transmembrane region" description="Helical" evidence="8">
    <location>
        <begin position="281"/>
        <end position="300"/>
    </location>
</feature>
<feature type="transmembrane region" description="Helical" evidence="8">
    <location>
        <begin position="434"/>
        <end position="462"/>
    </location>
</feature>
<dbReference type="PANTHER" id="PTHR42682:SF3">
    <property type="entry name" value="FORMATE HYDROGENLYASE SUBUNIT 3-RELATED"/>
    <property type="match status" value="1"/>
</dbReference>
<feature type="domain" description="NADH:quinone oxidoreductase/Mrp antiporter transmembrane" evidence="9">
    <location>
        <begin position="137"/>
        <end position="425"/>
    </location>
</feature>
<evidence type="ECO:0000313" key="10">
    <source>
        <dbReference type="EMBL" id="GAA3536638.1"/>
    </source>
</evidence>
<feature type="transmembrane region" description="Helical" evidence="8">
    <location>
        <begin position="667"/>
        <end position="685"/>
    </location>
</feature>
<keyword evidence="11" id="KW-1185">Reference proteome</keyword>
<dbReference type="Pfam" id="PF00361">
    <property type="entry name" value="Proton_antipo_M"/>
    <property type="match status" value="1"/>
</dbReference>
<feature type="transmembrane region" description="Helical" evidence="8">
    <location>
        <begin position="385"/>
        <end position="406"/>
    </location>
</feature>
<dbReference type="InterPro" id="IPR001750">
    <property type="entry name" value="ND/Mrp_TM"/>
</dbReference>
<feature type="transmembrane region" description="Helical" evidence="8">
    <location>
        <begin position="32"/>
        <end position="53"/>
    </location>
</feature>
<feature type="transmembrane region" description="Helical" evidence="8">
    <location>
        <begin position="215"/>
        <end position="240"/>
    </location>
</feature>
<evidence type="ECO:0000256" key="8">
    <source>
        <dbReference type="SAM" id="Phobius"/>
    </source>
</evidence>
<comment type="subcellular location">
    <subcellularLocation>
        <location evidence="1">Cell membrane</location>
        <topology evidence="1">Multi-pass membrane protein</topology>
    </subcellularLocation>
    <subcellularLocation>
        <location evidence="7">Membrane</location>
        <topology evidence="7">Multi-pass membrane protein</topology>
    </subcellularLocation>
</comment>
<dbReference type="InterPro" id="IPR003918">
    <property type="entry name" value="NADH_UbQ_OxRdtase"/>
</dbReference>
<dbReference type="Proteomes" id="UP001501222">
    <property type="component" value="Unassembled WGS sequence"/>
</dbReference>
<feature type="transmembrane region" description="Helical" evidence="8">
    <location>
        <begin position="172"/>
        <end position="195"/>
    </location>
</feature>
<keyword evidence="2" id="KW-1003">Cell membrane</keyword>